<organism evidence="4 5">
    <name type="scientific">Candidatus Levilactobacillus faecigallinarum</name>
    <dbReference type="NCBI Taxonomy" id="2838638"/>
    <lineage>
        <taxon>Bacteria</taxon>
        <taxon>Bacillati</taxon>
        <taxon>Bacillota</taxon>
        <taxon>Bacilli</taxon>
        <taxon>Lactobacillales</taxon>
        <taxon>Lactobacillaceae</taxon>
        <taxon>Levilactobacillus</taxon>
    </lineage>
</organism>
<feature type="chain" id="PRO_5038758815" evidence="2">
    <location>
        <begin position="29"/>
        <end position="220"/>
    </location>
</feature>
<feature type="domain" description="WxL" evidence="3">
    <location>
        <begin position="32"/>
        <end position="217"/>
    </location>
</feature>
<reference evidence="4" key="2">
    <citation type="submission" date="2021-04" db="EMBL/GenBank/DDBJ databases">
        <authorList>
            <person name="Gilroy R."/>
        </authorList>
    </citation>
    <scope>NUCLEOTIDE SEQUENCE</scope>
    <source>
        <strain evidence="4">CHK173-259</strain>
    </source>
</reference>
<evidence type="ECO:0000313" key="4">
    <source>
        <dbReference type="EMBL" id="HIW71387.1"/>
    </source>
</evidence>
<evidence type="ECO:0000313" key="5">
    <source>
        <dbReference type="Proteomes" id="UP000886822"/>
    </source>
</evidence>
<proteinExistence type="predicted"/>
<dbReference type="AlphaFoldDB" id="A0A9D1QQ95"/>
<accession>A0A9D1QQ95</accession>
<feature type="signal peptide" evidence="2">
    <location>
        <begin position="1"/>
        <end position="28"/>
    </location>
</feature>
<dbReference type="InterPro" id="IPR027994">
    <property type="entry name" value="WxL_dom"/>
</dbReference>
<keyword evidence="2" id="KW-0732">Signal</keyword>
<reference evidence="4" key="1">
    <citation type="journal article" date="2021" name="PeerJ">
        <title>Extensive microbial diversity within the chicken gut microbiome revealed by metagenomics and culture.</title>
        <authorList>
            <person name="Gilroy R."/>
            <person name="Ravi A."/>
            <person name="Getino M."/>
            <person name="Pursley I."/>
            <person name="Horton D.L."/>
            <person name="Alikhan N.F."/>
            <person name="Baker D."/>
            <person name="Gharbi K."/>
            <person name="Hall N."/>
            <person name="Watson M."/>
            <person name="Adriaenssens E.M."/>
            <person name="Foster-Nyarko E."/>
            <person name="Jarju S."/>
            <person name="Secka A."/>
            <person name="Antonio M."/>
            <person name="Oren A."/>
            <person name="Chaudhuri R.R."/>
            <person name="La Ragione R."/>
            <person name="Hildebrand F."/>
            <person name="Pallen M.J."/>
        </authorList>
    </citation>
    <scope>NUCLEOTIDE SEQUENCE</scope>
    <source>
        <strain evidence="4">CHK173-259</strain>
    </source>
</reference>
<gene>
    <name evidence="4" type="ORF">H9875_02045</name>
</gene>
<evidence type="ECO:0000256" key="1">
    <source>
        <dbReference type="SAM" id="MobiDB-lite"/>
    </source>
</evidence>
<feature type="region of interest" description="Disordered" evidence="1">
    <location>
        <begin position="29"/>
        <end position="58"/>
    </location>
</feature>
<name>A0A9D1QQ95_9LACO</name>
<dbReference type="Pfam" id="PF13731">
    <property type="entry name" value="WxL"/>
    <property type="match status" value="1"/>
</dbReference>
<evidence type="ECO:0000256" key="2">
    <source>
        <dbReference type="SAM" id="SignalP"/>
    </source>
</evidence>
<protein>
    <submittedName>
        <fullName evidence="4">WxL domain-containing protein</fullName>
    </submittedName>
</protein>
<sequence>MTKKTLQLLASVALVAGMGFASITTASADTSTGTASTTGNVSLTAGETDPENPGDAGGITLKAVPFITVPATEIDGTDQEIAATVDATAKSGDKAGKVQVVNAGHKSDWTVQVASTAFKSDADTMNASTLTMGTATVAPEATDNTATLPSLVNSAISFNTGEDNANQDVVGATYDTDTKEGVGTFNTTYAGTKLNLKAGNVAGDYASTLTWTLTNTPSTN</sequence>
<feature type="compositionally biased region" description="Low complexity" evidence="1">
    <location>
        <begin position="29"/>
        <end position="38"/>
    </location>
</feature>
<dbReference type="EMBL" id="DXGJ01000020">
    <property type="protein sequence ID" value="HIW71387.1"/>
    <property type="molecule type" value="Genomic_DNA"/>
</dbReference>
<comment type="caution">
    <text evidence="4">The sequence shown here is derived from an EMBL/GenBank/DDBJ whole genome shotgun (WGS) entry which is preliminary data.</text>
</comment>
<dbReference type="Proteomes" id="UP000886822">
    <property type="component" value="Unassembled WGS sequence"/>
</dbReference>
<evidence type="ECO:0000259" key="3">
    <source>
        <dbReference type="Pfam" id="PF13731"/>
    </source>
</evidence>